<protein>
    <submittedName>
        <fullName evidence="1">Uncharacterized protein</fullName>
    </submittedName>
</protein>
<comment type="caution">
    <text evidence="1">The sequence shown here is derived from an EMBL/GenBank/DDBJ whole genome shotgun (WGS) entry which is preliminary data.</text>
</comment>
<evidence type="ECO:0000313" key="2">
    <source>
        <dbReference type="Proteomes" id="UP001519460"/>
    </source>
</evidence>
<dbReference type="EMBL" id="JACVVK020000091">
    <property type="protein sequence ID" value="KAK7493660.1"/>
    <property type="molecule type" value="Genomic_DNA"/>
</dbReference>
<reference evidence="1 2" key="1">
    <citation type="journal article" date="2023" name="Sci. Data">
        <title>Genome assembly of the Korean intertidal mud-creeper Batillaria attramentaria.</title>
        <authorList>
            <person name="Patra A.K."/>
            <person name="Ho P.T."/>
            <person name="Jun S."/>
            <person name="Lee S.J."/>
            <person name="Kim Y."/>
            <person name="Won Y.J."/>
        </authorList>
    </citation>
    <scope>NUCLEOTIDE SEQUENCE [LARGE SCALE GENOMIC DNA]</scope>
    <source>
        <strain evidence="1">Wonlab-2016</strain>
    </source>
</reference>
<sequence>PPPPKLMAGRPLNHTDLTIMRCFPVGPALTKTRATGTPSALHYVPLIEEESDALLA</sequence>
<gene>
    <name evidence="1" type="ORF">BaRGS_00015172</name>
</gene>
<accession>A0ABD0L3G6</accession>
<dbReference type="AlphaFoldDB" id="A0ABD0L3G6"/>
<keyword evidence="2" id="KW-1185">Reference proteome</keyword>
<proteinExistence type="predicted"/>
<dbReference type="Proteomes" id="UP001519460">
    <property type="component" value="Unassembled WGS sequence"/>
</dbReference>
<evidence type="ECO:0000313" key="1">
    <source>
        <dbReference type="EMBL" id="KAK7493660.1"/>
    </source>
</evidence>
<organism evidence="1 2">
    <name type="scientific">Batillaria attramentaria</name>
    <dbReference type="NCBI Taxonomy" id="370345"/>
    <lineage>
        <taxon>Eukaryota</taxon>
        <taxon>Metazoa</taxon>
        <taxon>Spiralia</taxon>
        <taxon>Lophotrochozoa</taxon>
        <taxon>Mollusca</taxon>
        <taxon>Gastropoda</taxon>
        <taxon>Caenogastropoda</taxon>
        <taxon>Sorbeoconcha</taxon>
        <taxon>Cerithioidea</taxon>
        <taxon>Batillariidae</taxon>
        <taxon>Batillaria</taxon>
    </lineage>
</organism>
<name>A0ABD0L3G6_9CAEN</name>
<feature type="non-terminal residue" evidence="1">
    <location>
        <position position="1"/>
    </location>
</feature>